<dbReference type="InterPro" id="IPR036102">
    <property type="entry name" value="OsmC/Ohrsf"/>
</dbReference>
<dbReference type="InterPro" id="IPR003718">
    <property type="entry name" value="OsmC/Ohr_fam"/>
</dbReference>
<dbReference type="SUPFAM" id="SSF82784">
    <property type="entry name" value="OsmC-like"/>
    <property type="match status" value="1"/>
</dbReference>
<dbReference type="AlphaFoldDB" id="A0A2V3U895"/>
<evidence type="ECO:0000313" key="1">
    <source>
        <dbReference type="EMBL" id="PXW54143.1"/>
    </source>
</evidence>
<dbReference type="PANTHER" id="PTHR35368">
    <property type="entry name" value="HYDROPEROXIDE REDUCTASE"/>
    <property type="match status" value="1"/>
</dbReference>
<dbReference type="EMBL" id="QJJK01000012">
    <property type="protein sequence ID" value="PXW54143.1"/>
    <property type="molecule type" value="Genomic_DNA"/>
</dbReference>
<protein>
    <submittedName>
        <fullName evidence="1">Putative OsmC-like protein</fullName>
    </submittedName>
</protein>
<keyword evidence="2" id="KW-1185">Reference proteome</keyword>
<comment type="caution">
    <text evidence="1">The sequence shown here is derived from an EMBL/GenBank/DDBJ whole genome shotgun (WGS) entry which is preliminary data.</text>
</comment>
<name>A0A2V3U895_9HYPH</name>
<dbReference type="PANTHER" id="PTHR35368:SF1">
    <property type="entry name" value="HYDROPEROXIDE REDUCTASE"/>
    <property type="match status" value="1"/>
</dbReference>
<dbReference type="Gene3D" id="3.30.300.20">
    <property type="match status" value="1"/>
</dbReference>
<gene>
    <name evidence="1" type="ORF">C7450_112172</name>
</gene>
<dbReference type="InterPro" id="IPR015946">
    <property type="entry name" value="KH_dom-like_a/b"/>
</dbReference>
<evidence type="ECO:0000313" key="2">
    <source>
        <dbReference type="Proteomes" id="UP000248021"/>
    </source>
</evidence>
<dbReference type="OrthoDB" id="9811389at2"/>
<dbReference type="Pfam" id="PF02566">
    <property type="entry name" value="OsmC"/>
    <property type="match status" value="1"/>
</dbReference>
<proteinExistence type="predicted"/>
<reference evidence="1 2" key="1">
    <citation type="submission" date="2018-05" db="EMBL/GenBank/DDBJ databases">
        <title>Genomic Encyclopedia of Type Strains, Phase IV (KMG-IV): sequencing the most valuable type-strain genomes for metagenomic binning, comparative biology and taxonomic classification.</title>
        <authorList>
            <person name="Goeker M."/>
        </authorList>
    </citation>
    <scope>NUCLEOTIDE SEQUENCE [LARGE SCALE GENOMIC DNA]</scope>
    <source>
        <strain evidence="1 2">DSM 6462</strain>
    </source>
</reference>
<accession>A0A2V3U895</accession>
<dbReference type="Proteomes" id="UP000248021">
    <property type="component" value="Unassembled WGS sequence"/>
</dbReference>
<dbReference type="InterPro" id="IPR052924">
    <property type="entry name" value="OsmC/Ohr_hydroprdx_reductase"/>
</dbReference>
<organism evidence="1 2">
    <name type="scientific">Chelatococcus asaccharovorans</name>
    <dbReference type="NCBI Taxonomy" id="28210"/>
    <lineage>
        <taxon>Bacteria</taxon>
        <taxon>Pseudomonadati</taxon>
        <taxon>Pseudomonadota</taxon>
        <taxon>Alphaproteobacteria</taxon>
        <taxon>Hyphomicrobiales</taxon>
        <taxon>Chelatococcaceae</taxon>
        <taxon>Chelatococcus</taxon>
    </lineage>
</organism>
<dbReference type="RefSeq" id="WP_110377378.1">
    <property type="nucleotide sequence ID" value="NZ_JAHBRY010000002.1"/>
</dbReference>
<sequence>MNDLSTTAAADIQVSERLQSIRVRTDYLGNYQSVNHVRDLPPIYVDEPVELGGKDSGPTPLEMTLCALNSCTAMIMNILRKEMKFEITGVRLEAVAQHDVRRAEMRRTGKLFSQVEPIAYHYHKIDQKVFMKTPESDERLAKFRSEVERLCPLYHLMTDAKVNIVSEWVRE</sequence>